<reference evidence="6" key="2">
    <citation type="submission" date="2020-09" db="EMBL/GenBank/DDBJ databases">
        <authorList>
            <person name="Sun Q."/>
            <person name="Ohkuma M."/>
        </authorList>
    </citation>
    <scope>NUCLEOTIDE SEQUENCE</scope>
    <source>
        <strain evidence="6">JCM 19831</strain>
    </source>
</reference>
<evidence type="ECO:0000313" key="7">
    <source>
        <dbReference type="Proteomes" id="UP000642070"/>
    </source>
</evidence>
<dbReference type="AlphaFoldDB" id="A0A917X6Z1"/>
<dbReference type="InterPro" id="IPR050707">
    <property type="entry name" value="HTH_MetabolicPath_Reg"/>
</dbReference>
<evidence type="ECO:0000256" key="3">
    <source>
        <dbReference type="ARBA" id="ARBA00023163"/>
    </source>
</evidence>
<dbReference type="GO" id="GO:0045892">
    <property type="term" value="P:negative regulation of DNA-templated transcription"/>
    <property type="evidence" value="ECO:0007669"/>
    <property type="project" value="TreeGrafter"/>
</dbReference>
<dbReference type="SMART" id="SM00346">
    <property type="entry name" value="HTH_ICLR"/>
    <property type="match status" value="1"/>
</dbReference>
<dbReference type="SUPFAM" id="SSF55781">
    <property type="entry name" value="GAF domain-like"/>
    <property type="match status" value="1"/>
</dbReference>
<accession>A0A917X6Z1</accession>
<dbReference type="InterPro" id="IPR005471">
    <property type="entry name" value="Tscrpt_reg_IclR_N"/>
</dbReference>
<proteinExistence type="predicted"/>
<dbReference type="SUPFAM" id="SSF46785">
    <property type="entry name" value="Winged helix' DNA-binding domain"/>
    <property type="match status" value="1"/>
</dbReference>
<dbReference type="Pfam" id="PF09339">
    <property type="entry name" value="HTH_IclR"/>
    <property type="match status" value="1"/>
</dbReference>
<dbReference type="PANTHER" id="PTHR30136">
    <property type="entry name" value="HELIX-TURN-HELIX TRANSCRIPTIONAL REGULATOR, ICLR FAMILY"/>
    <property type="match status" value="1"/>
</dbReference>
<dbReference type="GO" id="GO:0003700">
    <property type="term" value="F:DNA-binding transcription factor activity"/>
    <property type="evidence" value="ECO:0007669"/>
    <property type="project" value="TreeGrafter"/>
</dbReference>
<keyword evidence="1" id="KW-0805">Transcription regulation</keyword>
<feature type="domain" description="HTH iclR-type" evidence="4">
    <location>
        <begin position="27"/>
        <end position="88"/>
    </location>
</feature>
<dbReference type="InterPro" id="IPR036388">
    <property type="entry name" value="WH-like_DNA-bd_sf"/>
</dbReference>
<evidence type="ECO:0000256" key="1">
    <source>
        <dbReference type="ARBA" id="ARBA00023015"/>
    </source>
</evidence>
<comment type="caution">
    <text evidence="6">The sequence shown here is derived from an EMBL/GenBank/DDBJ whole genome shotgun (WGS) entry which is preliminary data.</text>
</comment>
<organism evidence="6 7">
    <name type="scientific">Dactylosporangium sucinum</name>
    <dbReference type="NCBI Taxonomy" id="1424081"/>
    <lineage>
        <taxon>Bacteria</taxon>
        <taxon>Bacillati</taxon>
        <taxon>Actinomycetota</taxon>
        <taxon>Actinomycetes</taxon>
        <taxon>Micromonosporales</taxon>
        <taxon>Micromonosporaceae</taxon>
        <taxon>Dactylosporangium</taxon>
    </lineage>
</organism>
<dbReference type="EMBL" id="BMPI01000086">
    <property type="protein sequence ID" value="GGM81505.1"/>
    <property type="molecule type" value="Genomic_DNA"/>
</dbReference>
<evidence type="ECO:0000259" key="5">
    <source>
        <dbReference type="PROSITE" id="PS51078"/>
    </source>
</evidence>
<dbReference type="Gene3D" id="3.30.450.40">
    <property type="match status" value="2"/>
</dbReference>
<keyword evidence="3" id="KW-0804">Transcription</keyword>
<name>A0A917X6Z1_9ACTN</name>
<dbReference type="InterPro" id="IPR029016">
    <property type="entry name" value="GAF-like_dom_sf"/>
</dbReference>
<dbReference type="PROSITE" id="PS51077">
    <property type="entry name" value="HTH_ICLR"/>
    <property type="match status" value="1"/>
</dbReference>
<reference evidence="6" key="1">
    <citation type="journal article" date="2014" name="Int. J. Syst. Evol. Microbiol.">
        <title>Complete genome sequence of Corynebacterium casei LMG S-19264T (=DSM 44701T), isolated from a smear-ripened cheese.</title>
        <authorList>
            <consortium name="US DOE Joint Genome Institute (JGI-PGF)"/>
            <person name="Walter F."/>
            <person name="Albersmeier A."/>
            <person name="Kalinowski J."/>
            <person name="Ruckert C."/>
        </authorList>
    </citation>
    <scope>NUCLEOTIDE SEQUENCE</scope>
    <source>
        <strain evidence="6">JCM 19831</strain>
    </source>
</reference>
<dbReference type="InterPro" id="IPR036390">
    <property type="entry name" value="WH_DNA-bd_sf"/>
</dbReference>
<dbReference type="Gene3D" id="1.10.10.10">
    <property type="entry name" value="Winged helix-like DNA-binding domain superfamily/Winged helix DNA-binding domain"/>
    <property type="match status" value="1"/>
</dbReference>
<sequence length="245" mass="25966">MLLHGRLEDVTVAKVTEPSTPGDVSSTRTVDRALALLMTLLEGTTNGTLSDLARATGLSPSTASRLLSTLAQHQLIRRDSDGRHWAGSRMKQIAAATLREEPLYELVGPHLHALVEETGETASLGVAAGKDQVLYLRQVASTRQVQTITWTGRTIPRKDTALGAALDGKPTPRGYVTSQRPDSDVTAVAAPIIGHDGTILGAISINAPTYRTSEPDVERFGQALVRHASTLSSSLGAPAHLVGTR</sequence>
<evidence type="ECO:0000259" key="4">
    <source>
        <dbReference type="PROSITE" id="PS51077"/>
    </source>
</evidence>
<dbReference type="CDD" id="cd00090">
    <property type="entry name" value="HTH_ARSR"/>
    <property type="match status" value="1"/>
</dbReference>
<dbReference type="InterPro" id="IPR011991">
    <property type="entry name" value="ArsR-like_HTH"/>
</dbReference>
<dbReference type="PROSITE" id="PS51078">
    <property type="entry name" value="ICLR_ED"/>
    <property type="match status" value="1"/>
</dbReference>
<evidence type="ECO:0000256" key="2">
    <source>
        <dbReference type="ARBA" id="ARBA00023125"/>
    </source>
</evidence>
<protein>
    <submittedName>
        <fullName evidence="6">IclR family transcriptional regulator</fullName>
    </submittedName>
</protein>
<keyword evidence="7" id="KW-1185">Reference proteome</keyword>
<keyword evidence="2" id="KW-0238">DNA-binding</keyword>
<gene>
    <name evidence="6" type="ORF">GCM10007977_098630</name>
</gene>
<dbReference type="PANTHER" id="PTHR30136:SF24">
    <property type="entry name" value="HTH-TYPE TRANSCRIPTIONAL REPRESSOR ALLR"/>
    <property type="match status" value="1"/>
</dbReference>
<feature type="domain" description="IclR-ED" evidence="5">
    <location>
        <begin position="89"/>
        <end position="237"/>
    </location>
</feature>
<evidence type="ECO:0000313" key="6">
    <source>
        <dbReference type="EMBL" id="GGM81505.1"/>
    </source>
</evidence>
<dbReference type="Pfam" id="PF01614">
    <property type="entry name" value="IclR_C"/>
    <property type="match status" value="2"/>
</dbReference>
<dbReference type="Proteomes" id="UP000642070">
    <property type="component" value="Unassembled WGS sequence"/>
</dbReference>
<dbReference type="InterPro" id="IPR014757">
    <property type="entry name" value="Tscrpt_reg_IclR_C"/>
</dbReference>
<dbReference type="GO" id="GO:0003677">
    <property type="term" value="F:DNA binding"/>
    <property type="evidence" value="ECO:0007669"/>
    <property type="project" value="UniProtKB-KW"/>
</dbReference>